<dbReference type="Gene3D" id="2.40.50.100">
    <property type="match status" value="1"/>
</dbReference>
<keyword evidence="4" id="KW-1185">Reference proteome</keyword>
<keyword evidence="1" id="KW-0175">Coiled coil</keyword>
<gene>
    <name evidence="3" type="ORF">CCACVL1_03444</name>
</gene>
<comment type="caution">
    <text evidence="3">The sequence shown here is derived from an EMBL/GenBank/DDBJ whole genome shotgun (WGS) entry which is preliminary data.</text>
</comment>
<dbReference type="Gramene" id="OMP00164">
    <property type="protein sequence ID" value="OMP00164"/>
    <property type="gene ID" value="CCACVL1_03444"/>
</dbReference>
<evidence type="ECO:0000313" key="4">
    <source>
        <dbReference type="Proteomes" id="UP000188268"/>
    </source>
</evidence>
<dbReference type="EMBL" id="AWWV01006693">
    <property type="protein sequence ID" value="OMP00164.1"/>
    <property type="molecule type" value="Genomic_DNA"/>
</dbReference>
<sequence>MVTIDAFSPHDGVLQECVAKEGDTVEPGTKIAIISKSVEGVAPIEKKPEKEIQEQLAELEKMILKSFEQRLAELEKMILKLFEQRLAEMKKMILDQVKSFDQQLAEMNTKTKIQQLPPSTTAGHHLPPVSAVGALNHRRQPSLTTSDCTQKYP</sequence>
<evidence type="ECO:0000256" key="1">
    <source>
        <dbReference type="SAM" id="Coils"/>
    </source>
</evidence>
<dbReference type="STRING" id="210143.A0A1R3JZA7"/>
<organism evidence="3 4">
    <name type="scientific">Corchorus capsularis</name>
    <name type="common">Jute</name>
    <dbReference type="NCBI Taxonomy" id="210143"/>
    <lineage>
        <taxon>Eukaryota</taxon>
        <taxon>Viridiplantae</taxon>
        <taxon>Streptophyta</taxon>
        <taxon>Embryophyta</taxon>
        <taxon>Tracheophyta</taxon>
        <taxon>Spermatophyta</taxon>
        <taxon>Magnoliopsida</taxon>
        <taxon>eudicotyledons</taxon>
        <taxon>Gunneridae</taxon>
        <taxon>Pentapetalae</taxon>
        <taxon>rosids</taxon>
        <taxon>malvids</taxon>
        <taxon>Malvales</taxon>
        <taxon>Malvaceae</taxon>
        <taxon>Grewioideae</taxon>
        <taxon>Apeibeae</taxon>
        <taxon>Corchorus</taxon>
    </lineage>
</organism>
<feature type="coiled-coil region" evidence="1">
    <location>
        <begin position="49"/>
        <end position="84"/>
    </location>
</feature>
<proteinExistence type="predicted"/>
<accession>A0A1R3JZA7</accession>
<evidence type="ECO:0008006" key="5">
    <source>
        <dbReference type="Google" id="ProtNLM"/>
    </source>
</evidence>
<dbReference type="AlphaFoldDB" id="A0A1R3JZA7"/>
<name>A0A1R3JZA7_COCAP</name>
<dbReference type="OrthoDB" id="1656396at2759"/>
<dbReference type="Proteomes" id="UP000188268">
    <property type="component" value="Unassembled WGS sequence"/>
</dbReference>
<feature type="region of interest" description="Disordered" evidence="2">
    <location>
        <begin position="120"/>
        <end position="153"/>
    </location>
</feature>
<dbReference type="InterPro" id="IPR011053">
    <property type="entry name" value="Single_hybrid_motif"/>
</dbReference>
<evidence type="ECO:0000313" key="3">
    <source>
        <dbReference type="EMBL" id="OMP00164.1"/>
    </source>
</evidence>
<feature type="compositionally biased region" description="Polar residues" evidence="2">
    <location>
        <begin position="141"/>
        <end position="153"/>
    </location>
</feature>
<reference evidence="3 4" key="1">
    <citation type="submission" date="2013-09" db="EMBL/GenBank/DDBJ databases">
        <title>Corchorus capsularis genome sequencing.</title>
        <authorList>
            <person name="Alam M."/>
            <person name="Haque M.S."/>
            <person name="Islam M.S."/>
            <person name="Emdad E.M."/>
            <person name="Islam M.M."/>
            <person name="Ahmed B."/>
            <person name="Halim A."/>
            <person name="Hossen Q.M.M."/>
            <person name="Hossain M.Z."/>
            <person name="Ahmed R."/>
            <person name="Khan M.M."/>
            <person name="Islam R."/>
            <person name="Rashid M.M."/>
            <person name="Khan S.A."/>
            <person name="Rahman M.S."/>
            <person name="Alam M."/>
        </authorList>
    </citation>
    <scope>NUCLEOTIDE SEQUENCE [LARGE SCALE GENOMIC DNA]</scope>
    <source>
        <strain evidence="4">cv. CVL-1</strain>
        <tissue evidence="3">Whole seedling</tissue>
    </source>
</reference>
<dbReference type="SUPFAM" id="SSF51230">
    <property type="entry name" value="Single hybrid motif"/>
    <property type="match status" value="1"/>
</dbReference>
<evidence type="ECO:0000256" key="2">
    <source>
        <dbReference type="SAM" id="MobiDB-lite"/>
    </source>
</evidence>
<protein>
    <recommendedName>
        <fullName evidence="5">Biotin/lipoyl attachment</fullName>
    </recommendedName>
</protein>